<dbReference type="AlphaFoldDB" id="A0AAD0HMY8"/>
<dbReference type="EMBL" id="CP027116">
    <property type="protein sequence ID" value="AVM24227.1"/>
    <property type="molecule type" value="Genomic_DNA"/>
</dbReference>
<dbReference type="Pfam" id="PF07866">
    <property type="entry name" value="DUF1653"/>
    <property type="match status" value="1"/>
</dbReference>
<name>A0AAD0HMY8_BACPU</name>
<evidence type="ECO:0000313" key="3">
    <source>
        <dbReference type="Proteomes" id="UP000264960"/>
    </source>
</evidence>
<evidence type="ECO:0000259" key="1">
    <source>
        <dbReference type="Pfam" id="PF07866"/>
    </source>
</evidence>
<reference evidence="2 3" key="1">
    <citation type="submission" date="2018-02" db="EMBL/GenBank/DDBJ databases">
        <title>The complete genome of two Bacillus pumilus strains from Cuatro Cienegas, Coahuila, Mexico.</title>
        <authorList>
            <person name="Zarza E."/>
            <person name="Alcaraz L.D."/>
            <person name="Aguilar-Salinas B."/>
            <person name="Islas A."/>
            <person name="Olmedo-Alvarez G."/>
        </authorList>
    </citation>
    <scope>NUCLEOTIDE SEQUENCE [LARGE SCALE GENOMIC DNA]</scope>
    <source>
        <strain evidence="2 3">145</strain>
    </source>
</reference>
<dbReference type="Proteomes" id="UP000264960">
    <property type="component" value="Chromosome"/>
</dbReference>
<dbReference type="Gene3D" id="2.30.30.320">
    <property type="entry name" value="DUF1653-like domain"/>
    <property type="match status" value="1"/>
</dbReference>
<protein>
    <submittedName>
        <fullName evidence="2">DUF1653 domain-containing protein</fullName>
    </submittedName>
</protein>
<proteinExistence type="predicted"/>
<dbReference type="InterPro" id="IPR037135">
    <property type="entry name" value="DUF1653-like_dom_sf"/>
</dbReference>
<sequence length="74" mass="8762">MDIFEHIMCDFKHYKGGTYKLVGEVIHTETEEELVVYHDMDGTVLWARPKERFFGKVVVDGKEIDRFTKINKKI</sequence>
<feature type="domain" description="DUF1653" evidence="1">
    <location>
        <begin position="11"/>
        <end position="68"/>
    </location>
</feature>
<accession>A0AAD0HMY8</accession>
<organism evidence="2 3">
    <name type="scientific">Bacillus pumilus</name>
    <name type="common">Bacillus mesentericus</name>
    <dbReference type="NCBI Taxonomy" id="1408"/>
    <lineage>
        <taxon>Bacteria</taxon>
        <taxon>Bacillati</taxon>
        <taxon>Bacillota</taxon>
        <taxon>Bacilli</taxon>
        <taxon>Bacillales</taxon>
        <taxon>Bacillaceae</taxon>
        <taxon>Bacillus</taxon>
    </lineage>
</organism>
<gene>
    <name evidence="2" type="ORF">C5695_10395</name>
</gene>
<evidence type="ECO:0000313" key="2">
    <source>
        <dbReference type="EMBL" id="AVM24227.1"/>
    </source>
</evidence>
<dbReference type="InterPro" id="IPR023387">
    <property type="entry name" value="DUF1653-like_dom"/>
</dbReference>